<accession>A0A7W6J2E9</accession>
<organism evidence="2 3">
    <name type="scientific">Gellertiella hungarica</name>
    <dbReference type="NCBI Taxonomy" id="1572859"/>
    <lineage>
        <taxon>Bacteria</taxon>
        <taxon>Pseudomonadati</taxon>
        <taxon>Pseudomonadota</taxon>
        <taxon>Alphaproteobacteria</taxon>
        <taxon>Hyphomicrobiales</taxon>
        <taxon>Rhizobiaceae</taxon>
        <taxon>Gellertiella</taxon>
    </lineage>
</organism>
<dbReference type="Proteomes" id="UP000528286">
    <property type="component" value="Unassembled WGS sequence"/>
</dbReference>
<feature type="compositionally biased region" description="Basic and acidic residues" evidence="1">
    <location>
        <begin position="103"/>
        <end position="125"/>
    </location>
</feature>
<gene>
    <name evidence="2" type="ORF">GGR23_000702</name>
</gene>
<proteinExistence type="predicted"/>
<protein>
    <recommendedName>
        <fullName evidence="4">Cell division protein FtsL</fullName>
    </recommendedName>
</protein>
<sequence length="180" mass="19325">MLRTADIVMVVVMTAAATVTYSIKHRAELKLEEVRKIEAEIRLERDTIDLLKADWALLSQPNRLQRLIDAYQADLALVPTASTQLAQPSELPMLKADVPPPPEDTKKDGKAKGKDKDKDKDKTKEPAAGLPVASAPAKPVVDDVAAIISGGQQPASPDQAPANSGAEYETDDMSTGSVEQ</sequence>
<reference evidence="2 3" key="1">
    <citation type="submission" date="2020-08" db="EMBL/GenBank/DDBJ databases">
        <title>Genomic Encyclopedia of Type Strains, Phase IV (KMG-IV): sequencing the most valuable type-strain genomes for metagenomic binning, comparative biology and taxonomic classification.</title>
        <authorList>
            <person name="Goeker M."/>
        </authorList>
    </citation>
    <scope>NUCLEOTIDE SEQUENCE [LARGE SCALE GENOMIC DNA]</scope>
    <source>
        <strain evidence="2 3">DSM 29853</strain>
    </source>
</reference>
<dbReference type="EMBL" id="JACIEZ010000001">
    <property type="protein sequence ID" value="MBB4063541.1"/>
    <property type="molecule type" value="Genomic_DNA"/>
</dbReference>
<feature type="region of interest" description="Disordered" evidence="1">
    <location>
        <begin position="83"/>
        <end position="180"/>
    </location>
</feature>
<feature type="compositionally biased region" description="Low complexity" evidence="1">
    <location>
        <begin position="131"/>
        <end position="146"/>
    </location>
</feature>
<evidence type="ECO:0008006" key="4">
    <source>
        <dbReference type="Google" id="ProtNLM"/>
    </source>
</evidence>
<evidence type="ECO:0000313" key="3">
    <source>
        <dbReference type="Proteomes" id="UP000528286"/>
    </source>
</evidence>
<evidence type="ECO:0000313" key="2">
    <source>
        <dbReference type="EMBL" id="MBB4063541.1"/>
    </source>
</evidence>
<comment type="caution">
    <text evidence="2">The sequence shown here is derived from an EMBL/GenBank/DDBJ whole genome shotgun (WGS) entry which is preliminary data.</text>
</comment>
<dbReference type="AlphaFoldDB" id="A0A7W6J2E9"/>
<dbReference type="RefSeq" id="WP_183364720.1">
    <property type="nucleotide sequence ID" value="NZ_JACIEZ010000001.1"/>
</dbReference>
<evidence type="ECO:0000256" key="1">
    <source>
        <dbReference type="SAM" id="MobiDB-lite"/>
    </source>
</evidence>
<name>A0A7W6J2E9_9HYPH</name>
<keyword evidence="3" id="KW-1185">Reference proteome</keyword>